<feature type="compositionally biased region" description="Polar residues" evidence="1">
    <location>
        <begin position="74"/>
        <end position="88"/>
    </location>
</feature>
<feature type="domain" description="AB hydrolase-1" evidence="2">
    <location>
        <begin position="168"/>
        <end position="401"/>
    </location>
</feature>
<reference evidence="3" key="1">
    <citation type="submission" date="2024-02" db="EMBL/GenBank/DDBJ databases">
        <authorList>
            <consortium name="ELIXIR-Norway"/>
            <consortium name="Elixir Norway"/>
        </authorList>
    </citation>
    <scope>NUCLEOTIDE SEQUENCE</scope>
</reference>
<dbReference type="Gene3D" id="3.40.50.1820">
    <property type="entry name" value="alpha/beta hydrolase"/>
    <property type="match status" value="1"/>
</dbReference>
<proteinExistence type="predicted"/>
<dbReference type="InterPro" id="IPR000073">
    <property type="entry name" value="AB_hydrolase_1"/>
</dbReference>
<gene>
    <name evidence="3" type="ORF">CSSPJE1EN1_LOCUS16937</name>
</gene>
<dbReference type="InterPro" id="IPR045889">
    <property type="entry name" value="MES/HNL"/>
</dbReference>
<evidence type="ECO:0000313" key="3">
    <source>
        <dbReference type="EMBL" id="CAK9271459.1"/>
    </source>
</evidence>
<name>A0ABP0WX80_9BRYO</name>
<dbReference type="SUPFAM" id="SSF53474">
    <property type="entry name" value="alpha/beta-Hydrolases"/>
    <property type="match status" value="1"/>
</dbReference>
<evidence type="ECO:0000256" key="1">
    <source>
        <dbReference type="SAM" id="MobiDB-lite"/>
    </source>
</evidence>
<organism evidence="3 4">
    <name type="scientific">Sphagnum jensenii</name>
    <dbReference type="NCBI Taxonomy" id="128206"/>
    <lineage>
        <taxon>Eukaryota</taxon>
        <taxon>Viridiplantae</taxon>
        <taxon>Streptophyta</taxon>
        <taxon>Embryophyta</taxon>
        <taxon>Bryophyta</taxon>
        <taxon>Sphagnophytina</taxon>
        <taxon>Sphagnopsida</taxon>
        <taxon>Sphagnales</taxon>
        <taxon>Sphagnaceae</taxon>
        <taxon>Sphagnum</taxon>
    </lineage>
</organism>
<dbReference type="Pfam" id="PF12697">
    <property type="entry name" value="Abhydrolase_6"/>
    <property type="match status" value="1"/>
</dbReference>
<accession>A0ABP0WX80</accession>
<keyword evidence="4" id="KW-1185">Reference proteome</keyword>
<dbReference type="InterPro" id="IPR029058">
    <property type="entry name" value="AB_hydrolase_fold"/>
</dbReference>
<evidence type="ECO:0000259" key="2">
    <source>
        <dbReference type="Pfam" id="PF12697"/>
    </source>
</evidence>
<sequence>MGNRLSIACMGTAADQEEEEKKLGTGIWDEVSSGRINYGMRRRGAPEDELIIEQQALAMALHHQQKAQMRKLQRSLSQQEFRSNSNPSPLIPSTRIQDRTLESIDEGKLSCGDNDSNFEFKRSSSARPRRGNDAVLKPQELLHGTNGTKKGAVHLMAVGVDSLETKDIVLVHGAGMGAWCWYKSLALLQDSGLEPVAIDLAGSGRHSADPNEVAALEQYAEPLLALLKLKAASNSKVILVGHDIGGVCISLAMEKFPNQIAKAVFVTAAMLTDGQRAFDLLAENNADNLMPEPNSCTYGNGMPSPPTAFKLDKSTLRSLFFNATTSKDIALAEVSMRPVPFGPLMEKLVLTAENYGSVRRFFVETTHDQALLPTAQKSIIKQNPPEKVFTLKGSDHCPFFSKTLSLHKVFLEVAQLSSNRLT</sequence>
<evidence type="ECO:0000313" key="4">
    <source>
        <dbReference type="Proteomes" id="UP001497444"/>
    </source>
</evidence>
<feature type="region of interest" description="Disordered" evidence="1">
    <location>
        <begin position="115"/>
        <end position="145"/>
    </location>
</feature>
<dbReference type="Proteomes" id="UP001497444">
    <property type="component" value="Chromosome 4"/>
</dbReference>
<dbReference type="PANTHER" id="PTHR10992:SF872">
    <property type="entry name" value="METHYLESTERASE 11, CHLOROPLASTIC-RELATED"/>
    <property type="match status" value="1"/>
</dbReference>
<protein>
    <recommendedName>
        <fullName evidence="2">AB hydrolase-1 domain-containing protein</fullName>
    </recommendedName>
</protein>
<feature type="region of interest" description="Disordered" evidence="1">
    <location>
        <begin position="68"/>
        <end position="93"/>
    </location>
</feature>
<dbReference type="EMBL" id="OZ020099">
    <property type="protein sequence ID" value="CAK9271459.1"/>
    <property type="molecule type" value="Genomic_DNA"/>
</dbReference>
<dbReference type="PANTHER" id="PTHR10992">
    <property type="entry name" value="METHYLESTERASE FAMILY MEMBER"/>
    <property type="match status" value="1"/>
</dbReference>